<evidence type="ECO:0000313" key="2">
    <source>
        <dbReference type="EMBL" id="RRT35050.1"/>
    </source>
</evidence>
<dbReference type="AlphaFoldDB" id="A0A426X6H8"/>
<sequence length="141" mass="15677">MLWKQRAEKRQGKTLTEEATVQQGSGGEPKQRSRNRSRQGLRLGLTRAAAPERMAHRICVVEVAGGDEARDPEIAAGKGCGWGRRGLRRRREWLTIRNRSQQGLRLGPARAAVVTGEGCGSDRWRVEPKSEATARVLPRRG</sequence>
<proteinExistence type="predicted"/>
<feature type="compositionally biased region" description="Basic and acidic residues" evidence="1">
    <location>
        <begin position="1"/>
        <end position="11"/>
    </location>
</feature>
<gene>
    <name evidence="2" type="ORF">B296_00058859</name>
</gene>
<reference evidence="2 3" key="1">
    <citation type="journal article" date="2014" name="Agronomy (Basel)">
        <title>A Draft Genome Sequence for Ensete ventricosum, the Drought-Tolerant Tree Against Hunger.</title>
        <authorList>
            <person name="Harrison J."/>
            <person name="Moore K.A."/>
            <person name="Paszkiewicz K."/>
            <person name="Jones T."/>
            <person name="Grant M."/>
            <person name="Ambacheew D."/>
            <person name="Muzemil S."/>
            <person name="Studholme D.J."/>
        </authorList>
    </citation>
    <scope>NUCLEOTIDE SEQUENCE [LARGE SCALE GENOMIC DNA]</scope>
</reference>
<accession>A0A426X6H8</accession>
<evidence type="ECO:0000256" key="1">
    <source>
        <dbReference type="SAM" id="MobiDB-lite"/>
    </source>
</evidence>
<feature type="region of interest" description="Disordered" evidence="1">
    <location>
        <begin position="1"/>
        <end position="47"/>
    </location>
</feature>
<evidence type="ECO:0000313" key="3">
    <source>
        <dbReference type="Proteomes" id="UP000287651"/>
    </source>
</evidence>
<dbReference type="EMBL" id="AMZH03025673">
    <property type="protein sequence ID" value="RRT35050.1"/>
    <property type="molecule type" value="Genomic_DNA"/>
</dbReference>
<comment type="caution">
    <text evidence="2">The sequence shown here is derived from an EMBL/GenBank/DDBJ whole genome shotgun (WGS) entry which is preliminary data.</text>
</comment>
<feature type="compositionally biased region" description="Polar residues" evidence="1">
    <location>
        <begin position="13"/>
        <end position="23"/>
    </location>
</feature>
<dbReference type="Proteomes" id="UP000287651">
    <property type="component" value="Unassembled WGS sequence"/>
</dbReference>
<protein>
    <submittedName>
        <fullName evidence="2">Uncharacterized protein</fullName>
    </submittedName>
</protein>
<organism evidence="2 3">
    <name type="scientific">Ensete ventricosum</name>
    <name type="common">Abyssinian banana</name>
    <name type="synonym">Musa ensete</name>
    <dbReference type="NCBI Taxonomy" id="4639"/>
    <lineage>
        <taxon>Eukaryota</taxon>
        <taxon>Viridiplantae</taxon>
        <taxon>Streptophyta</taxon>
        <taxon>Embryophyta</taxon>
        <taxon>Tracheophyta</taxon>
        <taxon>Spermatophyta</taxon>
        <taxon>Magnoliopsida</taxon>
        <taxon>Liliopsida</taxon>
        <taxon>Zingiberales</taxon>
        <taxon>Musaceae</taxon>
        <taxon>Ensete</taxon>
    </lineage>
</organism>
<name>A0A426X6H8_ENSVE</name>